<evidence type="ECO:0000313" key="11">
    <source>
        <dbReference type="EMBL" id="KAK0536524.1"/>
    </source>
</evidence>
<dbReference type="Proteomes" id="UP001176521">
    <property type="component" value="Unassembled WGS sequence"/>
</dbReference>
<evidence type="ECO:0000256" key="7">
    <source>
        <dbReference type="ARBA" id="ARBA00062171"/>
    </source>
</evidence>
<feature type="region of interest" description="Disordered" evidence="9">
    <location>
        <begin position="704"/>
        <end position="763"/>
    </location>
</feature>
<keyword evidence="11" id="KW-0346">Stress response</keyword>
<comment type="similarity">
    <text evidence="2 8">Belongs to the HSF family.</text>
</comment>
<dbReference type="PANTHER" id="PTHR10015:SF427">
    <property type="entry name" value="HEAT SHOCK FACTOR PROTEIN"/>
    <property type="match status" value="1"/>
</dbReference>
<feature type="compositionally biased region" description="Low complexity" evidence="9">
    <location>
        <begin position="706"/>
        <end position="718"/>
    </location>
</feature>
<feature type="compositionally biased region" description="Gly residues" evidence="9">
    <location>
        <begin position="478"/>
        <end position="495"/>
    </location>
</feature>
<dbReference type="SMART" id="SM00415">
    <property type="entry name" value="HSF"/>
    <property type="match status" value="1"/>
</dbReference>
<proteinExistence type="inferred from homology"/>
<reference evidence="11" key="1">
    <citation type="journal article" date="2023" name="PhytoFront">
        <title>Draft Genome Resources of Seven Strains of Tilletia horrida, Causal Agent of Kernel Smut of Rice.</title>
        <authorList>
            <person name="Khanal S."/>
            <person name="Antony Babu S."/>
            <person name="Zhou X.G."/>
        </authorList>
    </citation>
    <scope>NUCLEOTIDE SEQUENCE</scope>
    <source>
        <strain evidence="11">TX3</strain>
    </source>
</reference>
<comment type="subcellular location">
    <subcellularLocation>
        <location evidence="1">Nucleus</location>
    </subcellularLocation>
</comment>
<dbReference type="GO" id="GO:0003700">
    <property type="term" value="F:DNA-binding transcription factor activity"/>
    <property type="evidence" value="ECO:0007669"/>
    <property type="project" value="InterPro"/>
</dbReference>
<sequence length="932" mass="93599">MAANAEASSSTAQTDAAGRTATPMNRNNPAFLNKLRSMLDDKSNEDLIRWAPDGKSFFVPNHIRFGDTLLPRYFKHRNFSSFVRQLNMYGFHKVPHLQQGALDADQAAQSELWEFTNELFTRDEPELTAQVQRKKATKNTGGANQAAGPEAAFAGLRPNQLLLTDMPYTGTGDGNDPSFPPAAAAAFDGANPQNLHLHPLFPALQAITVAQTNINSELSRLRSSNDDLWREAIDTRQRLKKQQDTVNKVIRFLAGVFGGRALANVSDDDGVGGVGAGVSSGTKVDPTSSARSDGNPATAPSGTSALDSARRVAVYRPSMTANGRLLIGDGSDSGTYVGAQASSSRGGIAAISPVTDQVEGRQAEIFELPEIEEVHDDGSRFIETISPSESPPGGSSLKLKSPSLQPQDAQQKRSSSASASMRKSTAAGSSSSSSRRTTSQTPTNPIPAASQSQDSGNAASNWLASLLGSGAASAGEDSAGGGGSGSGSGAGVGSGSAAGGVGSLSAAATSLDAGAMAALQSLFNSTAASPIRNSFSAGSGLGLGSGSGQQGPAGGALAPSSVGAGAGSADFASALSLPTSLAGTLAASAGASSLFPPGGLGPGSALWPASTSGGLGVGGTAAASAPLSTSSAMVLPSINGFADASSMLVGNTPSSSSGAGSNPTAAAQMVAANPELARHTAELGQNYEDMQRVNSYLQALIDGVMQGQQQQQQQQQEPQQPPSAPGSSQAVPPLSAPPSSGLALPAGGLPSLPPPNSAGAANASTPIDLEALLHEFLVPAAAATPPPQAPSQTQSSGVPAATAGATSTAPSPRSSFVDPKRRIENGPNGLLHLPGLPASGASSSSPPPSSSSSGGGGAAAAGEEMESPLWAGDDDDDEEDGDEDKDDEDEDEDGDVEQDGSGGDGDGDTSRKRKAGGELEESGSLLKRVKAD</sequence>
<feature type="non-terminal residue" evidence="11">
    <location>
        <position position="932"/>
    </location>
</feature>
<dbReference type="PRINTS" id="PR00056">
    <property type="entry name" value="HSFDOMAIN"/>
</dbReference>
<protein>
    <submittedName>
        <fullName evidence="11">Heat shock transcription factor</fullName>
    </submittedName>
</protein>
<gene>
    <name evidence="11" type="primary">CTA8</name>
    <name evidence="11" type="ORF">OC842_001963</name>
</gene>
<evidence type="ECO:0000256" key="8">
    <source>
        <dbReference type="RuleBase" id="RU004020"/>
    </source>
</evidence>
<evidence type="ECO:0000256" key="2">
    <source>
        <dbReference type="ARBA" id="ARBA00006403"/>
    </source>
</evidence>
<dbReference type="GO" id="GO:0043565">
    <property type="term" value="F:sequence-specific DNA binding"/>
    <property type="evidence" value="ECO:0007669"/>
    <property type="project" value="InterPro"/>
</dbReference>
<feature type="compositionally biased region" description="Low complexity" evidence="9">
    <location>
        <begin position="790"/>
        <end position="815"/>
    </location>
</feature>
<dbReference type="EMBL" id="JAPDMQ010000075">
    <property type="protein sequence ID" value="KAK0536524.1"/>
    <property type="molecule type" value="Genomic_DNA"/>
</dbReference>
<feature type="domain" description="HSF-type DNA-binding" evidence="10">
    <location>
        <begin position="70"/>
        <end position="94"/>
    </location>
</feature>
<dbReference type="FunFam" id="1.10.10.10:FF:000027">
    <property type="entry name" value="Heat shock transcription factor 1"/>
    <property type="match status" value="1"/>
</dbReference>
<evidence type="ECO:0000259" key="10">
    <source>
        <dbReference type="PROSITE" id="PS00434"/>
    </source>
</evidence>
<accession>A0AAN6JMV6</accession>
<dbReference type="InterPro" id="IPR036390">
    <property type="entry name" value="WH_DNA-bd_sf"/>
</dbReference>
<keyword evidence="3" id="KW-0805">Transcription regulation</keyword>
<dbReference type="PANTHER" id="PTHR10015">
    <property type="entry name" value="HEAT SHOCK TRANSCRIPTION FACTOR"/>
    <property type="match status" value="1"/>
</dbReference>
<dbReference type="InterPro" id="IPR000232">
    <property type="entry name" value="HSF_DNA-bd"/>
</dbReference>
<keyword evidence="4" id="KW-0238">DNA-binding</keyword>
<keyword evidence="5" id="KW-0804">Transcription</keyword>
<dbReference type="InterPro" id="IPR036388">
    <property type="entry name" value="WH-like_DNA-bd_sf"/>
</dbReference>
<comment type="caution">
    <text evidence="11">The sequence shown here is derived from an EMBL/GenBank/DDBJ whole genome shotgun (WGS) entry which is preliminary data.</text>
</comment>
<evidence type="ECO:0000256" key="6">
    <source>
        <dbReference type="ARBA" id="ARBA00023242"/>
    </source>
</evidence>
<feature type="region of interest" description="Disordered" evidence="9">
    <location>
        <begin position="382"/>
        <end position="457"/>
    </location>
</feature>
<dbReference type="GO" id="GO:0005634">
    <property type="term" value="C:nucleus"/>
    <property type="evidence" value="ECO:0007669"/>
    <property type="project" value="UniProtKB-SubCell"/>
</dbReference>
<feature type="region of interest" description="Disordered" evidence="9">
    <location>
        <begin position="780"/>
        <end position="932"/>
    </location>
</feature>
<dbReference type="SUPFAM" id="SSF46785">
    <property type="entry name" value="Winged helix' DNA-binding domain"/>
    <property type="match status" value="1"/>
</dbReference>
<feature type="compositionally biased region" description="Low complexity" evidence="9">
    <location>
        <begin position="725"/>
        <end position="750"/>
    </location>
</feature>
<dbReference type="Gene3D" id="1.10.10.10">
    <property type="entry name" value="Winged helix-like DNA-binding domain superfamily/Winged helix DNA-binding domain"/>
    <property type="match status" value="1"/>
</dbReference>
<feature type="compositionally biased region" description="Low complexity" evidence="9">
    <location>
        <begin position="825"/>
        <end position="844"/>
    </location>
</feature>
<organism evidence="11 12">
    <name type="scientific">Tilletia horrida</name>
    <dbReference type="NCBI Taxonomy" id="155126"/>
    <lineage>
        <taxon>Eukaryota</taxon>
        <taxon>Fungi</taxon>
        <taxon>Dikarya</taxon>
        <taxon>Basidiomycota</taxon>
        <taxon>Ustilaginomycotina</taxon>
        <taxon>Exobasidiomycetes</taxon>
        <taxon>Tilletiales</taxon>
        <taxon>Tilletiaceae</taxon>
        <taxon>Tilletia</taxon>
    </lineage>
</organism>
<evidence type="ECO:0000256" key="5">
    <source>
        <dbReference type="ARBA" id="ARBA00023163"/>
    </source>
</evidence>
<feature type="compositionally biased region" description="Acidic residues" evidence="9">
    <location>
        <begin position="872"/>
        <end position="898"/>
    </location>
</feature>
<keyword evidence="12" id="KW-1185">Reference proteome</keyword>
<feature type="compositionally biased region" description="Low complexity" evidence="9">
    <location>
        <begin position="386"/>
        <end position="439"/>
    </location>
</feature>
<feature type="region of interest" description="Disordered" evidence="9">
    <location>
        <begin position="1"/>
        <end position="29"/>
    </location>
</feature>
<dbReference type="Pfam" id="PF00447">
    <property type="entry name" value="HSF_DNA-bind"/>
    <property type="match status" value="1"/>
</dbReference>
<evidence type="ECO:0000256" key="1">
    <source>
        <dbReference type="ARBA" id="ARBA00004123"/>
    </source>
</evidence>
<keyword evidence="6" id="KW-0539">Nucleus</keyword>
<dbReference type="PROSITE" id="PS00434">
    <property type="entry name" value="HSF_DOMAIN"/>
    <property type="match status" value="1"/>
</dbReference>
<evidence type="ECO:0000256" key="3">
    <source>
        <dbReference type="ARBA" id="ARBA00023015"/>
    </source>
</evidence>
<evidence type="ECO:0000313" key="12">
    <source>
        <dbReference type="Proteomes" id="UP001176521"/>
    </source>
</evidence>
<evidence type="ECO:0000256" key="4">
    <source>
        <dbReference type="ARBA" id="ARBA00023125"/>
    </source>
</evidence>
<feature type="compositionally biased region" description="Polar residues" evidence="9">
    <location>
        <begin position="1"/>
        <end position="14"/>
    </location>
</feature>
<name>A0AAN6JMV6_9BASI</name>
<feature type="region of interest" description="Disordered" evidence="9">
    <location>
        <begin position="471"/>
        <end position="495"/>
    </location>
</feature>
<feature type="region of interest" description="Disordered" evidence="9">
    <location>
        <begin position="276"/>
        <end position="305"/>
    </location>
</feature>
<comment type="subunit">
    <text evidence="7">Homotrimer. Homotrimerization increases the affinity of HSF1 to DNA. Interacts with transcriptional coregulator SSA1 on chromatin.</text>
</comment>
<evidence type="ECO:0000256" key="9">
    <source>
        <dbReference type="SAM" id="MobiDB-lite"/>
    </source>
</evidence>
<dbReference type="AlphaFoldDB" id="A0AAN6JMV6"/>